<evidence type="ECO:0000313" key="4">
    <source>
        <dbReference type="EMBL" id="ELR71132.1"/>
    </source>
</evidence>
<keyword evidence="2" id="KW-0813">Transport</keyword>
<protein>
    <submittedName>
        <fullName evidence="4">Putative Co/Zn/Cd efflux system membrane fusion protein</fullName>
    </submittedName>
</protein>
<dbReference type="InterPro" id="IPR058790">
    <property type="entry name" value="BSH_CusB"/>
</dbReference>
<dbReference type="Gene3D" id="1.10.287.470">
    <property type="entry name" value="Helix hairpin bin"/>
    <property type="match status" value="1"/>
</dbReference>
<organism evidence="4 5">
    <name type="scientific">Fulvivirga imtechensis AK7</name>
    <dbReference type="NCBI Taxonomy" id="1237149"/>
    <lineage>
        <taxon>Bacteria</taxon>
        <taxon>Pseudomonadati</taxon>
        <taxon>Bacteroidota</taxon>
        <taxon>Cytophagia</taxon>
        <taxon>Cytophagales</taxon>
        <taxon>Fulvivirgaceae</taxon>
        <taxon>Fulvivirga</taxon>
    </lineage>
</organism>
<evidence type="ECO:0000256" key="2">
    <source>
        <dbReference type="ARBA" id="ARBA00022448"/>
    </source>
</evidence>
<dbReference type="Gene3D" id="2.40.50.100">
    <property type="match status" value="1"/>
</dbReference>
<dbReference type="Pfam" id="PF25919">
    <property type="entry name" value="BSH_CusB"/>
    <property type="match status" value="1"/>
</dbReference>
<keyword evidence="5" id="KW-1185">Reference proteome</keyword>
<dbReference type="PANTHER" id="PTHR30097">
    <property type="entry name" value="CATION EFFLUX SYSTEM PROTEIN CUSB"/>
    <property type="match status" value="1"/>
</dbReference>
<dbReference type="eggNOG" id="COG0845">
    <property type="taxonomic scope" value="Bacteria"/>
</dbReference>
<dbReference type="Proteomes" id="UP000011135">
    <property type="component" value="Unassembled WGS sequence"/>
</dbReference>
<dbReference type="GO" id="GO:0030313">
    <property type="term" value="C:cell envelope"/>
    <property type="evidence" value="ECO:0007669"/>
    <property type="project" value="TreeGrafter"/>
</dbReference>
<dbReference type="RefSeq" id="WP_009580448.1">
    <property type="nucleotide sequence ID" value="NZ_AMZN01000045.1"/>
</dbReference>
<dbReference type="GO" id="GO:0060003">
    <property type="term" value="P:copper ion export"/>
    <property type="evidence" value="ECO:0007669"/>
    <property type="project" value="TreeGrafter"/>
</dbReference>
<dbReference type="PANTHER" id="PTHR30097:SF4">
    <property type="entry name" value="SLR6042 PROTEIN"/>
    <property type="match status" value="1"/>
</dbReference>
<dbReference type="SUPFAM" id="SSF111369">
    <property type="entry name" value="HlyD-like secretion proteins"/>
    <property type="match status" value="1"/>
</dbReference>
<sequence length="377" mass="41901">MKNIKLNRLLAIGVISLWSCNDKAPGVTPEEGDTNIISVTTSQFTSSNMALDTLTVHNFHRSVIANGMIDVPPENKASVSAYFSGYIKEIKLLPGQLVKKGQVLFTLENPEYVQIQREYLESKGQLKYLKADYERQKALASDKVTSQKSFLKAEADYEVILATHQSLRKKLVMMNISPDRVSGNNILSSITVTSPISGFVTSVNAIKGMFLTPSDIAVTITNTDHLHLELNIFEKDLLAIREGQAIKFRIQNTDEEFDATVYLIGKSVDPEKRTVAIHGHLRDESRIHAFAPGMYIEGEIQTSVHSAPSLPAEAVVNVENNYYVLVKRGVQDEALMLEKREVMVGTSDNAYTEILNASDFRKGTEFLTKGAFNLVLE</sequence>
<gene>
    <name evidence="4" type="ORF">C900_03096</name>
</gene>
<proteinExistence type="inferred from homology"/>
<dbReference type="GO" id="GO:0016020">
    <property type="term" value="C:membrane"/>
    <property type="evidence" value="ECO:0007669"/>
    <property type="project" value="InterPro"/>
</dbReference>
<accession>L8JV43</accession>
<dbReference type="STRING" id="1237149.C900_03096"/>
<dbReference type="InterPro" id="IPR051909">
    <property type="entry name" value="MFP_Cation_Efflux"/>
</dbReference>
<feature type="domain" description="CusB-like barrel-sandwich hybrid" evidence="3">
    <location>
        <begin position="78"/>
        <end position="216"/>
    </location>
</feature>
<dbReference type="GO" id="GO:0022857">
    <property type="term" value="F:transmembrane transporter activity"/>
    <property type="evidence" value="ECO:0007669"/>
    <property type="project" value="InterPro"/>
</dbReference>
<reference evidence="4 5" key="1">
    <citation type="submission" date="2012-12" db="EMBL/GenBank/DDBJ databases">
        <title>Genome assembly of Fulvivirga imtechensis AK7.</title>
        <authorList>
            <person name="Nupur N."/>
            <person name="Khatri I."/>
            <person name="Kumar R."/>
            <person name="Subramanian S."/>
            <person name="Pinnaka A."/>
        </authorList>
    </citation>
    <scope>NUCLEOTIDE SEQUENCE [LARGE SCALE GENOMIC DNA]</scope>
    <source>
        <strain evidence="4 5">AK7</strain>
    </source>
</reference>
<dbReference type="InterPro" id="IPR006143">
    <property type="entry name" value="RND_pump_MFP"/>
</dbReference>
<name>L8JV43_9BACT</name>
<dbReference type="GO" id="GO:0015679">
    <property type="term" value="P:plasma membrane copper ion transport"/>
    <property type="evidence" value="ECO:0007669"/>
    <property type="project" value="TreeGrafter"/>
</dbReference>
<dbReference type="EMBL" id="AMZN01000045">
    <property type="protein sequence ID" value="ELR71132.1"/>
    <property type="molecule type" value="Genomic_DNA"/>
</dbReference>
<dbReference type="NCBIfam" id="TIGR01730">
    <property type="entry name" value="RND_mfp"/>
    <property type="match status" value="1"/>
</dbReference>
<dbReference type="Gene3D" id="2.40.420.20">
    <property type="match status" value="1"/>
</dbReference>
<dbReference type="PATRIC" id="fig|1237149.3.peg.2855"/>
<dbReference type="OrthoDB" id="9814657at2"/>
<comment type="caution">
    <text evidence="4">The sequence shown here is derived from an EMBL/GenBank/DDBJ whole genome shotgun (WGS) entry which is preliminary data.</text>
</comment>
<comment type="similarity">
    <text evidence="1">Belongs to the membrane fusion protein (MFP) (TC 8.A.1) family.</text>
</comment>
<evidence type="ECO:0000259" key="3">
    <source>
        <dbReference type="Pfam" id="PF25919"/>
    </source>
</evidence>
<evidence type="ECO:0000256" key="1">
    <source>
        <dbReference type="ARBA" id="ARBA00009477"/>
    </source>
</evidence>
<evidence type="ECO:0000313" key="5">
    <source>
        <dbReference type="Proteomes" id="UP000011135"/>
    </source>
</evidence>
<dbReference type="AlphaFoldDB" id="L8JV43"/>
<dbReference type="Gene3D" id="2.40.30.170">
    <property type="match status" value="1"/>
</dbReference>